<sequence>MQLGDIMEKAEAGQYLLLSLLAHQEKPIMLKEVGQETGLSRATLLKYTETLNEFAEDRHLDFSIFYQEEKLFLEMGAALSWESLVSVFLETSVKYQILCHVFHHGHFSIQSLSQKLLISEATLNRHLSLLNQVLAEFQLSISNGRLKGQEHHIRYFYYELFRKTWTAQQRDKLQLEGRSQREMDVLERLSGASFNHHQTKELALWFYISEQRKTVDVQEMKALEKLLFPYQDNRFYQRLQLLAPSIFEARQEDVGCLFAFLVSTSLLPVSTMEYILGFGGPVMELTTKGIRLLKESGVFGEELHEQMTYVLSQSFGKIYFFHGGIASTPYDSLEMKRMLRPLMSEREFPLAEQLTTLVDIKSMTLRQQVEGEFLQLICFVTEKVSHHILLGMDMAGSSMQYEVMVSALSHYLGNNRLIHFEPYQAGETYDCVITNSTEMSYTSPFLYRIKGMLSRKDMEAIAHFIQKIVKETS</sequence>
<comment type="caution">
    <text evidence="4">The sequence shown here is derived from an EMBL/GenBank/DDBJ whole genome shotgun (WGS) entry which is preliminary data.</text>
</comment>
<evidence type="ECO:0000256" key="1">
    <source>
        <dbReference type="ARBA" id="ARBA00023015"/>
    </source>
</evidence>
<evidence type="ECO:0000313" key="5">
    <source>
        <dbReference type="Proteomes" id="UP000660801"/>
    </source>
</evidence>
<accession>A0A917ED01</accession>
<dbReference type="RefSeq" id="WP_068989586.1">
    <property type="nucleotide sequence ID" value="NZ_BMJN01000002.1"/>
</dbReference>
<evidence type="ECO:0000259" key="3">
    <source>
        <dbReference type="Pfam" id="PF05043"/>
    </source>
</evidence>
<protein>
    <recommendedName>
        <fullName evidence="3">Mga helix-turn-helix domain-containing protein</fullName>
    </recommendedName>
</protein>
<dbReference type="Gene3D" id="1.10.10.10">
    <property type="entry name" value="Winged helix-like DNA-binding domain superfamily/Winged helix DNA-binding domain"/>
    <property type="match status" value="1"/>
</dbReference>
<feature type="domain" description="Mga helix-turn-helix" evidence="3">
    <location>
        <begin position="79"/>
        <end position="161"/>
    </location>
</feature>
<keyword evidence="1" id="KW-0805">Transcription regulation</keyword>
<name>A0A917ED01_9STRE</name>
<dbReference type="InterPro" id="IPR050661">
    <property type="entry name" value="BglG_antiterminators"/>
</dbReference>
<organism evidence="4 5">
    <name type="scientific">Streptococcus himalayensis</name>
    <dbReference type="NCBI Taxonomy" id="1888195"/>
    <lineage>
        <taxon>Bacteria</taxon>
        <taxon>Bacillati</taxon>
        <taxon>Bacillota</taxon>
        <taxon>Bacilli</taxon>
        <taxon>Lactobacillales</taxon>
        <taxon>Streptococcaceae</taxon>
        <taxon>Streptococcus</taxon>
    </lineage>
</organism>
<dbReference type="AlphaFoldDB" id="A0A917ED01"/>
<evidence type="ECO:0000256" key="2">
    <source>
        <dbReference type="ARBA" id="ARBA00023163"/>
    </source>
</evidence>
<evidence type="ECO:0000313" key="4">
    <source>
        <dbReference type="EMBL" id="GGE24509.1"/>
    </source>
</evidence>
<keyword evidence="5" id="KW-1185">Reference proteome</keyword>
<dbReference type="Pfam" id="PF05043">
    <property type="entry name" value="Mga"/>
    <property type="match status" value="1"/>
</dbReference>
<keyword evidence="2" id="KW-0804">Transcription</keyword>
<dbReference type="EMBL" id="BMJN01000002">
    <property type="protein sequence ID" value="GGE24509.1"/>
    <property type="molecule type" value="Genomic_DNA"/>
</dbReference>
<dbReference type="PANTHER" id="PTHR30185">
    <property type="entry name" value="CRYPTIC BETA-GLUCOSIDE BGL OPERON ANTITERMINATOR"/>
    <property type="match status" value="1"/>
</dbReference>
<gene>
    <name evidence="4" type="ORF">GCM10011510_02020</name>
</gene>
<reference evidence="4" key="1">
    <citation type="journal article" date="2014" name="Int. J. Syst. Evol. Microbiol.">
        <title>Complete genome sequence of Corynebacterium casei LMG S-19264T (=DSM 44701T), isolated from a smear-ripened cheese.</title>
        <authorList>
            <consortium name="US DOE Joint Genome Institute (JGI-PGF)"/>
            <person name="Walter F."/>
            <person name="Albersmeier A."/>
            <person name="Kalinowski J."/>
            <person name="Ruckert C."/>
        </authorList>
    </citation>
    <scope>NUCLEOTIDE SEQUENCE</scope>
    <source>
        <strain evidence="4">CGMCC 1.15533</strain>
    </source>
</reference>
<dbReference type="InterPro" id="IPR036388">
    <property type="entry name" value="WH-like_DNA-bd_sf"/>
</dbReference>
<dbReference type="Proteomes" id="UP000660801">
    <property type="component" value="Unassembled WGS sequence"/>
</dbReference>
<dbReference type="PANTHER" id="PTHR30185:SF18">
    <property type="entry name" value="TRANSCRIPTIONAL REGULATOR MTLR"/>
    <property type="match status" value="1"/>
</dbReference>
<dbReference type="OrthoDB" id="2192016at2"/>
<reference evidence="4" key="2">
    <citation type="submission" date="2020-09" db="EMBL/GenBank/DDBJ databases">
        <authorList>
            <person name="Sun Q."/>
            <person name="Zhou Y."/>
        </authorList>
    </citation>
    <scope>NUCLEOTIDE SEQUENCE</scope>
    <source>
        <strain evidence="4">CGMCC 1.15533</strain>
    </source>
</reference>
<proteinExistence type="predicted"/>
<dbReference type="InterPro" id="IPR007737">
    <property type="entry name" value="Mga_HTH"/>
</dbReference>